<evidence type="ECO:0000256" key="2">
    <source>
        <dbReference type="ARBA" id="ARBA00022614"/>
    </source>
</evidence>
<dbReference type="GeneID" id="120253216"/>
<evidence type="ECO:0000259" key="7">
    <source>
        <dbReference type="Pfam" id="PF23598"/>
    </source>
</evidence>
<dbReference type="GO" id="GO:0042742">
    <property type="term" value="P:defense response to bacterium"/>
    <property type="evidence" value="ECO:0007669"/>
    <property type="project" value="UniProtKB-ARBA"/>
</dbReference>
<dbReference type="InterPro" id="IPR032675">
    <property type="entry name" value="LRR_dom_sf"/>
</dbReference>
<name>A0AB40ARC2_DIOCR</name>
<dbReference type="Proteomes" id="UP001515500">
    <property type="component" value="Chromosome 26"/>
</dbReference>
<gene>
    <name evidence="9" type="primary">LOC120253216</name>
</gene>
<feature type="domain" description="Disease resistance R13L4/SHOC-2-like LRR" evidence="7">
    <location>
        <begin position="520"/>
        <end position="857"/>
    </location>
</feature>
<dbReference type="PRINTS" id="PR00364">
    <property type="entry name" value="DISEASERSIST"/>
</dbReference>
<keyword evidence="5" id="KW-0067">ATP-binding</keyword>
<keyword evidence="8" id="KW-1185">Reference proteome</keyword>
<dbReference type="InterPro" id="IPR042197">
    <property type="entry name" value="Apaf_helical"/>
</dbReference>
<dbReference type="RefSeq" id="XP_039117475.1">
    <property type="nucleotide sequence ID" value="XM_039261541.1"/>
</dbReference>
<dbReference type="PANTHER" id="PTHR33463:SF191">
    <property type="entry name" value="NB-ARC DOMAIN-CONTAINING PROTEIN"/>
    <property type="match status" value="1"/>
</dbReference>
<dbReference type="Gene3D" id="3.40.50.300">
    <property type="entry name" value="P-loop containing nucleotide triphosphate hydrolases"/>
    <property type="match status" value="1"/>
</dbReference>
<dbReference type="FunFam" id="1.10.10.10:FF:000322">
    <property type="entry name" value="Probable disease resistance protein At1g63360"/>
    <property type="match status" value="1"/>
</dbReference>
<dbReference type="Pfam" id="PF00931">
    <property type="entry name" value="NB-ARC"/>
    <property type="match status" value="1"/>
</dbReference>
<organism evidence="8 9">
    <name type="scientific">Dioscorea cayennensis subsp. rotundata</name>
    <name type="common">White Guinea yam</name>
    <name type="synonym">Dioscorea rotundata</name>
    <dbReference type="NCBI Taxonomy" id="55577"/>
    <lineage>
        <taxon>Eukaryota</taxon>
        <taxon>Viridiplantae</taxon>
        <taxon>Streptophyta</taxon>
        <taxon>Embryophyta</taxon>
        <taxon>Tracheophyta</taxon>
        <taxon>Spermatophyta</taxon>
        <taxon>Magnoliopsida</taxon>
        <taxon>Liliopsida</taxon>
        <taxon>Dioscoreales</taxon>
        <taxon>Dioscoreaceae</taxon>
        <taxon>Dioscorea</taxon>
    </lineage>
</organism>
<dbReference type="AlphaFoldDB" id="A0AB40ARC2"/>
<evidence type="ECO:0000256" key="3">
    <source>
        <dbReference type="ARBA" id="ARBA00022737"/>
    </source>
</evidence>
<protein>
    <submittedName>
        <fullName evidence="9">Disease resistance protein RPS2-like</fullName>
    </submittedName>
</protein>
<keyword evidence="4" id="KW-0611">Plant defense</keyword>
<evidence type="ECO:0000313" key="8">
    <source>
        <dbReference type="Proteomes" id="UP001515500"/>
    </source>
</evidence>
<comment type="similarity">
    <text evidence="1">Belongs to the disease resistance NB-LRR family.</text>
</comment>
<keyword evidence="2" id="KW-0433">Leucine-rich repeat</keyword>
<accession>A0AB40ARC2</accession>
<evidence type="ECO:0000256" key="1">
    <source>
        <dbReference type="ARBA" id="ARBA00008894"/>
    </source>
</evidence>
<dbReference type="GO" id="GO:0005524">
    <property type="term" value="F:ATP binding"/>
    <property type="evidence" value="ECO:0007669"/>
    <property type="project" value="UniProtKB-KW"/>
</dbReference>
<dbReference type="Gene3D" id="1.10.8.430">
    <property type="entry name" value="Helical domain of apoptotic protease-activating factors"/>
    <property type="match status" value="1"/>
</dbReference>
<dbReference type="SUPFAM" id="SSF52058">
    <property type="entry name" value="L domain-like"/>
    <property type="match status" value="1"/>
</dbReference>
<dbReference type="InterPro" id="IPR002182">
    <property type="entry name" value="NB-ARC"/>
</dbReference>
<sequence>MWEFIDKIVGFFWDPVKNCISREVEFIVSWEDNLDALGKEIIELNPISKDLTSQVEAVERRGKDAKSVAKSRLKLAKDYEEKASKMDRKRKKMTKCLCGLPLNIFAASKISKTAVAMLPDVKKLTTLPEGNLEDVTRAESAPRRFIKKLVGLTKGDESVSQQLERHVQDVNVPVIGVYGMPAVGKTDIMRQLNNQLHATKPEHYIFCVDMPQDLELKDVHYCQAVQQAIGKQLAIIGEDQNATQDDLAGLITKQLNESRFVLILDGLHKPLNLIKDVGIPPLSRPTNNKIIVVGQSREICNQMDADEKVHVKCMECNVAWKLFESKVDKELLNSNRDIYNHARNLVTKCGGLPPVVSKLGQTMESKKTVGEWASAVTTMDTAPWELVGMEIFSRHLKVSYDKLANEQLRTCLLYCSLYPEGFSIYKEWIIDYCIGEGIIDGVTMEEIYNKGDVMLGKLKSAHLLETGEDENYVKMHPMIRGLALWIASDFGEKANKWLVRPQAGLAVIPLVERWRDVERISLMRNDISEISEIPECPNLKTLMLQRNQKLEKICDGFFSSMTQLRVVDLSHNLLKQLPAGIQMMEELRYLDLCGTNIKSLPRELKELKKLRFLLLSFMPYLQTIPDEVISSLVELQVLYIQVSYGKWRVGSIGRGVDFNELNALKQLTAFGITIQTVHALQSLVQSRRLATCTRYLHIKGCQGLPTINVPSSVLGSDMKKLETIRLSDSDELEEVVIGEGTNEKPVSSHLPNLETLVLYRLKKAKMVYNGGCVSHLRQLYIWYCHGMEHLVQHDEVRTDEEDDDAQGPVAVIDAFPNLKVIQLIGLSMLKTLSTGMTMLSFPSLETLTVSLCTNFNKLEMKAEKLKEIRGEKSWWDKLEWEDDSNMKSTFQPLFKKSN</sequence>
<dbReference type="GO" id="GO:0002758">
    <property type="term" value="P:innate immune response-activating signaling pathway"/>
    <property type="evidence" value="ECO:0007669"/>
    <property type="project" value="UniProtKB-ARBA"/>
</dbReference>
<dbReference type="SUPFAM" id="SSF52540">
    <property type="entry name" value="P-loop containing nucleoside triphosphate hydrolases"/>
    <property type="match status" value="1"/>
</dbReference>
<evidence type="ECO:0000256" key="4">
    <source>
        <dbReference type="ARBA" id="ARBA00022821"/>
    </source>
</evidence>
<dbReference type="InterPro" id="IPR027417">
    <property type="entry name" value="P-loop_NTPase"/>
</dbReference>
<dbReference type="PANTHER" id="PTHR33463">
    <property type="entry name" value="NB-ARC DOMAIN-CONTAINING PROTEIN-RELATED"/>
    <property type="match status" value="1"/>
</dbReference>
<evidence type="ECO:0000313" key="9">
    <source>
        <dbReference type="RefSeq" id="XP_039117475.1"/>
    </source>
</evidence>
<dbReference type="GO" id="GO:0043531">
    <property type="term" value="F:ADP binding"/>
    <property type="evidence" value="ECO:0007669"/>
    <property type="project" value="InterPro"/>
</dbReference>
<evidence type="ECO:0000259" key="6">
    <source>
        <dbReference type="Pfam" id="PF00931"/>
    </source>
</evidence>
<feature type="domain" description="NB-ARC" evidence="6">
    <location>
        <begin position="159"/>
        <end position="329"/>
    </location>
</feature>
<dbReference type="InterPro" id="IPR003591">
    <property type="entry name" value="Leu-rich_rpt_typical-subtyp"/>
</dbReference>
<dbReference type="GO" id="GO:0009626">
    <property type="term" value="P:plant-type hypersensitive response"/>
    <property type="evidence" value="ECO:0007669"/>
    <property type="project" value="UniProtKB-ARBA"/>
</dbReference>
<keyword evidence="3" id="KW-0677">Repeat</keyword>
<proteinExistence type="inferred from homology"/>
<keyword evidence="5" id="KW-0547">Nucleotide-binding</keyword>
<dbReference type="InterPro" id="IPR055414">
    <property type="entry name" value="LRR_R13L4/SHOC2-like"/>
</dbReference>
<dbReference type="Gene3D" id="3.80.10.10">
    <property type="entry name" value="Ribonuclease Inhibitor"/>
    <property type="match status" value="2"/>
</dbReference>
<dbReference type="Pfam" id="PF23598">
    <property type="entry name" value="LRR_14"/>
    <property type="match status" value="1"/>
</dbReference>
<dbReference type="InterPro" id="IPR050905">
    <property type="entry name" value="Plant_NBS-LRR"/>
</dbReference>
<reference evidence="9" key="1">
    <citation type="submission" date="2025-08" db="UniProtKB">
        <authorList>
            <consortium name="RefSeq"/>
        </authorList>
    </citation>
    <scope>IDENTIFICATION</scope>
</reference>
<dbReference type="SMART" id="SM00369">
    <property type="entry name" value="LRR_TYP"/>
    <property type="match status" value="3"/>
</dbReference>
<evidence type="ECO:0000256" key="5">
    <source>
        <dbReference type="ARBA" id="ARBA00022840"/>
    </source>
</evidence>